<dbReference type="Proteomes" id="UP000283509">
    <property type="component" value="Unassembled WGS sequence"/>
</dbReference>
<accession>A0A3R7PHB4</accession>
<reference evidence="2 3" key="1">
    <citation type="submission" date="2018-04" db="EMBL/GenBank/DDBJ databases">
        <authorList>
            <person name="Zhang X."/>
            <person name="Yuan J."/>
            <person name="Li F."/>
            <person name="Xiang J."/>
        </authorList>
    </citation>
    <scope>NUCLEOTIDE SEQUENCE [LARGE SCALE GENOMIC DNA]</scope>
    <source>
        <tissue evidence="2">Muscle</tissue>
    </source>
</reference>
<feature type="region of interest" description="Disordered" evidence="1">
    <location>
        <begin position="219"/>
        <end position="243"/>
    </location>
</feature>
<feature type="compositionally biased region" description="Polar residues" evidence="1">
    <location>
        <begin position="225"/>
        <end position="238"/>
    </location>
</feature>
<proteinExistence type="predicted"/>
<sequence length="601" mass="65592">MAYLGTVAARGRGIRLTLGISPCLLPLAFPPLSLLPSSSFLFSPILHSPLKQILKWQSLVGCGAGRRRGESNVFILLLHTSFLSFEIPGLTAPAVRTLPLRTFCADPSDSRDPLERQPRGDEREGDAGRAVAATLTEAPRQGGRRSPEAFSGERLSGLRRTNPSSQQPFTGSSINDLFHVARRGGSLLRPGEARGAGSQLVLDGAAAFTLRSLYESPPRHRTGVLSASSCPSVGSSLAPQEAKETPALELSSCGSGEDACCVFPNERSPPGARPPPSFSVDPVIFSLRGVEGDIKARKHLWDRRRRAPSPPNDHFTETEEGKIAERKRALTPTHQPGICFFPSFRKDGLEGRTRGEWRGAASERARVEWNRTRGRFTRAGAIRTVMNITLIFLLFVLSSRRANNVIDNECKSSARARYSHRDLASEPSQLRRSDSTHAAFGARRPLLPPYPRPPSSQKGHGIGARRRLLCPSLAFELQVRALSTKHIIFDLEPLPFPFNAPPPLPQTHWHLNGRPMGVSQRGVSPPARSFTSTFLEPRADRPTRENPCPESEESAVTRSCAFSFPAFVARISVGGKFPEGTGRGASCYVRTAISLGSIWVF</sequence>
<reference evidence="2 3" key="2">
    <citation type="submission" date="2019-01" db="EMBL/GenBank/DDBJ databases">
        <title>The decoding of complex shrimp genome reveals the adaptation for benthos swimmer, frequently molting mechanism and breeding impact on genome.</title>
        <authorList>
            <person name="Sun Y."/>
            <person name="Gao Y."/>
            <person name="Yu Y."/>
        </authorList>
    </citation>
    <scope>NUCLEOTIDE SEQUENCE [LARGE SCALE GENOMIC DNA]</scope>
    <source>
        <tissue evidence="2">Muscle</tissue>
    </source>
</reference>
<evidence type="ECO:0000313" key="3">
    <source>
        <dbReference type="Proteomes" id="UP000283509"/>
    </source>
</evidence>
<feature type="compositionally biased region" description="Basic and acidic residues" evidence="1">
    <location>
        <begin position="420"/>
        <end position="435"/>
    </location>
</feature>
<dbReference type="EMBL" id="QCYY01002259">
    <property type="protein sequence ID" value="ROT71722.1"/>
    <property type="molecule type" value="Genomic_DNA"/>
</dbReference>
<evidence type="ECO:0000313" key="2">
    <source>
        <dbReference type="EMBL" id="ROT71722.1"/>
    </source>
</evidence>
<evidence type="ECO:0000256" key="1">
    <source>
        <dbReference type="SAM" id="MobiDB-lite"/>
    </source>
</evidence>
<feature type="region of interest" description="Disordered" evidence="1">
    <location>
        <begin position="106"/>
        <end position="175"/>
    </location>
</feature>
<protein>
    <submittedName>
        <fullName evidence="2">Uncharacterized protein</fullName>
    </submittedName>
</protein>
<name>A0A3R7PHB4_PENVA</name>
<comment type="caution">
    <text evidence="2">The sequence shown here is derived from an EMBL/GenBank/DDBJ whole genome shotgun (WGS) entry which is preliminary data.</text>
</comment>
<feature type="compositionally biased region" description="Basic and acidic residues" evidence="1">
    <location>
        <begin position="108"/>
        <end position="127"/>
    </location>
</feature>
<keyword evidence="3" id="KW-1185">Reference proteome</keyword>
<dbReference type="AlphaFoldDB" id="A0A3R7PHB4"/>
<organism evidence="2 3">
    <name type="scientific">Penaeus vannamei</name>
    <name type="common">Whiteleg shrimp</name>
    <name type="synonym">Litopenaeus vannamei</name>
    <dbReference type="NCBI Taxonomy" id="6689"/>
    <lineage>
        <taxon>Eukaryota</taxon>
        <taxon>Metazoa</taxon>
        <taxon>Ecdysozoa</taxon>
        <taxon>Arthropoda</taxon>
        <taxon>Crustacea</taxon>
        <taxon>Multicrustacea</taxon>
        <taxon>Malacostraca</taxon>
        <taxon>Eumalacostraca</taxon>
        <taxon>Eucarida</taxon>
        <taxon>Decapoda</taxon>
        <taxon>Dendrobranchiata</taxon>
        <taxon>Penaeoidea</taxon>
        <taxon>Penaeidae</taxon>
        <taxon>Penaeus</taxon>
    </lineage>
</organism>
<feature type="compositionally biased region" description="Polar residues" evidence="1">
    <location>
        <begin position="159"/>
        <end position="175"/>
    </location>
</feature>
<feature type="region of interest" description="Disordered" evidence="1">
    <location>
        <begin position="420"/>
        <end position="462"/>
    </location>
</feature>
<gene>
    <name evidence="2" type="ORF">C7M84_009965</name>
</gene>